<dbReference type="InterPro" id="IPR013797">
    <property type="entry name" value="Maltooligo_trehalose_synth_4"/>
</dbReference>
<accession>A0A0D6N000</accession>
<dbReference type="Gene3D" id="3.20.20.80">
    <property type="entry name" value="Glycosidases"/>
    <property type="match status" value="1"/>
</dbReference>
<gene>
    <name evidence="3" type="primary">glgY</name>
    <name evidence="2" type="ORF">Abci_001_081</name>
    <name evidence="3" type="ORF">ACI01nite_15310</name>
</gene>
<sequence>MKPVLRATYRLQFHKDFTLYDAVNLVPYLQKMGISHIYASPLLESINGSMHGYDTVSWERIDKDRGGEKGLEALVNALRIHGMGVILDIVPNHMSTNHENLWWNDVVKRGARSKYASYFDIAWDQKENFKINLPFLEKPLSSVLDDKKLFLAYNREQKNFYFSYEDKKFPILWKHINTHFKYHDKTDLSSEHVHSIEDFFSTKHPLHIKELLSKQAYELSWWKLAGDTVNWRRFFDVTSLIALNMDNETVFDHTHAYIFSLFERGLIDGLRIDHIDGLKKPSWYCNKLRERLKAIQKKNSQKLQGEIYIFVEKILNKEEKIPQIWHLDGSTGYDFLEQTSLLFHNPQGEEILTSYWDSIGNSSYNSIQKAARAEKIDTAFNQMYERFSHLLFNALPACGYISKHRVSSILKEILLEFPVYRSYFSDVTRDNQSDIFIDQAFKTVKEHLPEWQHNALEAIKHALTQPVIAGSNLEQAQNIFEALTAPLAAKAGEDTAFYRYNRLLSRNEVGTEPGIFSDTIASFHEANMLRLAAFPYNLLCTATHDHKRGEDGRARLTVLSEPEAAWVPEVEKWFSYHEDFSEKYLSKADQYFIYQTLVASWSFMDLNKTSFSKRLKAYLIKALREAGQTTSWLSPNKNYEQRCLEFVDDLQNSEFMLHLEKYLDHIGPSSTLNSLSQLVLRCTSPGVPDLYQGRESWDFSLVDPDNRRAVDYALLQQSLQSDTSQAELMNSWKDGRIKQWLTQIILNFRKEFTDLFARGDYQPVEVTGTFSNNIVAFSREYDGVKMLVITSRFGFSLGLDHTLRSYSENWNTTELATKGSYKSIFDGKVLSGEQTLCLDNMRGTLPIDVLVKI</sequence>
<dbReference type="NCBIfam" id="TIGR02401">
    <property type="entry name" value="trehalose_TreY"/>
    <property type="match status" value="1"/>
</dbReference>
<comment type="caution">
    <text evidence="2">The sequence shown here is derived from an EMBL/GenBank/DDBJ whole genome shotgun (WGS) entry which is preliminary data.</text>
</comment>
<reference evidence="3 5" key="2">
    <citation type="submission" date="2019-07" db="EMBL/GenBank/DDBJ databases">
        <title>Whole genome shotgun sequence of Acetobacter cibinongensis NBRC 16605.</title>
        <authorList>
            <person name="Hosoyama A."/>
            <person name="Uohara A."/>
            <person name="Ohji S."/>
            <person name="Ichikawa N."/>
        </authorList>
    </citation>
    <scope>NUCLEOTIDE SEQUENCE [LARGE SCALE GENOMIC DNA]</scope>
    <source>
        <strain evidence="3 5">NBRC 16605</strain>
    </source>
</reference>
<feature type="domain" description="Glycosyl hydrolase family 13 catalytic" evidence="1">
    <location>
        <begin position="13"/>
        <end position="461"/>
    </location>
</feature>
<dbReference type="CDD" id="cd11336">
    <property type="entry name" value="AmyAc_MTSase"/>
    <property type="match status" value="1"/>
</dbReference>
<dbReference type="Proteomes" id="UP000032671">
    <property type="component" value="Unassembled WGS sequence"/>
</dbReference>
<dbReference type="EMBL" id="BJVU01000005">
    <property type="protein sequence ID" value="GEL58929.1"/>
    <property type="molecule type" value="Genomic_DNA"/>
</dbReference>
<dbReference type="STRING" id="1231339.Abci_001_081"/>
<dbReference type="SMART" id="SM00642">
    <property type="entry name" value="Aamy"/>
    <property type="match status" value="1"/>
</dbReference>
<organism evidence="2 4">
    <name type="scientific">Acetobacter cibinongensis</name>
    <dbReference type="NCBI Taxonomy" id="146475"/>
    <lineage>
        <taxon>Bacteria</taxon>
        <taxon>Pseudomonadati</taxon>
        <taxon>Pseudomonadota</taxon>
        <taxon>Alphaproteobacteria</taxon>
        <taxon>Acetobacterales</taxon>
        <taxon>Acetobacteraceae</taxon>
        <taxon>Acetobacter</taxon>
    </lineage>
</organism>
<accession>A0A6N3SR66</accession>
<dbReference type="Proteomes" id="UP000321891">
    <property type="component" value="Unassembled WGS sequence"/>
</dbReference>
<evidence type="ECO:0000259" key="1">
    <source>
        <dbReference type="SMART" id="SM00642"/>
    </source>
</evidence>
<name>A0A0D6N000_9PROT</name>
<dbReference type="GO" id="GO:0030980">
    <property type="term" value="P:alpha-glucan catabolic process"/>
    <property type="evidence" value="ECO:0007669"/>
    <property type="project" value="TreeGrafter"/>
</dbReference>
<dbReference type="Pfam" id="PF00128">
    <property type="entry name" value="Alpha-amylase"/>
    <property type="match status" value="1"/>
</dbReference>
<protein>
    <submittedName>
        <fullName evidence="2">1,4-alpha-D-glucan 1-alpha-D-glucosylmutase</fullName>
    </submittedName>
    <submittedName>
        <fullName evidence="3">Malto-oligosyltrehalose synthase</fullName>
    </submittedName>
</protein>
<dbReference type="PANTHER" id="PTHR10357:SF216">
    <property type="entry name" value="MALTOOLIGOSYL TREHALOSE SYNTHASE-RELATED"/>
    <property type="match status" value="1"/>
</dbReference>
<dbReference type="Gene3D" id="1.10.150.200">
    <property type="entry name" value="Maltooligosyl trehalose synthase, domain 3"/>
    <property type="match status" value="1"/>
</dbReference>
<dbReference type="InterPro" id="IPR012767">
    <property type="entry name" value="Trehalose_TreY"/>
</dbReference>
<dbReference type="InterPro" id="IPR006047">
    <property type="entry name" value="GH13_cat_dom"/>
</dbReference>
<dbReference type="Gene3D" id="3.30.1590.10">
    <property type="entry name" value="Maltooligosyl trehalose synthase, domain 2"/>
    <property type="match status" value="1"/>
</dbReference>
<dbReference type="GO" id="GO:0047470">
    <property type="term" value="F:(1,4)-alpha-D-glucan 1-alpha-D-glucosylmutase activity"/>
    <property type="evidence" value="ECO:0007669"/>
    <property type="project" value="TreeGrafter"/>
</dbReference>
<dbReference type="AlphaFoldDB" id="A0A0D6N000"/>
<evidence type="ECO:0000313" key="2">
    <source>
        <dbReference type="EMBL" id="GAN59065.1"/>
    </source>
</evidence>
<reference evidence="2 4" key="1">
    <citation type="submission" date="2012-11" db="EMBL/GenBank/DDBJ databases">
        <title>Whole genome sequence of Acetobacter cibinongensis 4H-1.</title>
        <authorList>
            <person name="Azuma Y."/>
            <person name="Higashiura N."/>
            <person name="Hirakawa H."/>
            <person name="Matsushita K."/>
        </authorList>
    </citation>
    <scope>NUCLEOTIDE SEQUENCE [LARGE SCALE GENOMIC DNA]</scope>
    <source>
        <strain evidence="2 4">4H-1</strain>
    </source>
</reference>
<proteinExistence type="predicted"/>
<dbReference type="GO" id="GO:0005992">
    <property type="term" value="P:trehalose biosynthetic process"/>
    <property type="evidence" value="ECO:0007669"/>
    <property type="project" value="TreeGrafter"/>
</dbReference>
<dbReference type="SUPFAM" id="SSF51445">
    <property type="entry name" value="(Trans)glycosidases"/>
    <property type="match status" value="1"/>
</dbReference>
<dbReference type="InterPro" id="IPR017853">
    <property type="entry name" value="GH"/>
</dbReference>
<evidence type="ECO:0000313" key="3">
    <source>
        <dbReference type="EMBL" id="GEL58929.1"/>
    </source>
</evidence>
<keyword evidence="5" id="KW-1185">Reference proteome</keyword>
<dbReference type="RefSeq" id="WP_052944738.1">
    <property type="nucleotide sequence ID" value="NZ_BAMV01000001.1"/>
</dbReference>
<evidence type="ECO:0000313" key="5">
    <source>
        <dbReference type="Proteomes" id="UP000321891"/>
    </source>
</evidence>
<dbReference type="Gene3D" id="1.10.10.470">
    <property type="entry name" value="Maltooligosyl trehalose synthase, domain 4"/>
    <property type="match status" value="1"/>
</dbReference>
<dbReference type="EMBL" id="BAMV01000001">
    <property type="protein sequence ID" value="GAN59065.1"/>
    <property type="molecule type" value="Genomic_DNA"/>
</dbReference>
<dbReference type="PANTHER" id="PTHR10357">
    <property type="entry name" value="ALPHA-AMYLASE FAMILY MEMBER"/>
    <property type="match status" value="1"/>
</dbReference>
<evidence type="ECO:0000313" key="4">
    <source>
        <dbReference type="Proteomes" id="UP000032671"/>
    </source>
</evidence>